<evidence type="ECO:0000313" key="2">
    <source>
        <dbReference type="Proteomes" id="UP000750711"/>
    </source>
</evidence>
<reference evidence="1" key="1">
    <citation type="submission" date="2021-03" db="EMBL/GenBank/DDBJ databases">
        <title>Comparative genomics and phylogenomic investigation of the class Geoglossomycetes provide insights into ecological specialization and systematics.</title>
        <authorList>
            <person name="Melie T."/>
            <person name="Pirro S."/>
            <person name="Miller A.N."/>
            <person name="Quandt A."/>
        </authorList>
    </citation>
    <scope>NUCLEOTIDE SEQUENCE</scope>
    <source>
        <strain evidence="1">CAQ_001_2017</strain>
    </source>
</reference>
<protein>
    <submittedName>
        <fullName evidence="1">Uncharacterized protein</fullName>
    </submittedName>
</protein>
<accession>A0A9P8LB00</accession>
<dbReference type="EMBL" id="JAGHQM010000707">
    <property type="protein sequence ID" value="KAH0558899.1"/>
    <property type="molecule type" value="Genomic_DNA"/>
</dbReference>
<comment type="caution">
    <text evidence="1">The sequence shown here is derived from an EMBL/GenBank/DDBJ whole genome shotgun (WGS) entry which is preliminary data.</text>
</comment>
<organism evidence="1 2">
    <name type="scientific">Trichoglossum hirsutum</name>
    <dbReference type="NCBI Taxonomy" id="265104"/>
    <lineage>
        <taxon>Eukaryota</taxon>
        <taxon>Fungi</taxon>
        <taxon>Dikarya</taxon>
        <taxon>Ascomycota</taxon>
        <taxon>Pezizomycotina</taxon>
        <taxon>Geoglossomycetes</taxon>
        <taxon>Geoglossales</taxon>
        <taxon>Geoglossaceae</taxon>
        <taxon>Trichoglossum</taxon>
    </lineage>
</organism>
<gene>
    <name evidence="1" type="ORF">GP486_004470</name>
</gene>
<evidence type="ECO:0000313" key="1">
    <source>
        <dbReference type="EMBL" id="KAH0558899.1"/>
    </source>
</evidence>
<dbReference type="Proteomes" id="UP000750711">
    <property type="component" value="Unassembled WGS sequence"/>
</dbReference>
<name>A0A9P8LB00_9PEZI</name>
<keyword evidence="2" id="KW-1185">Reference proteome</keyword>
<sequence length="68" mass="7715">MHCAFWVSASSPEKLSQGYVDIARELGFDNGLPSADQSKSVDLVKKWFMSTGEHHYPSFSDFKLTVFR</sequence>
<proteinExistence type="predicted"/>
<dbReference type="AlphaFoldDB" id="A0A9P8LB00"/>